<dbReference type="EMBL" id="JABANE010000120">
    <property type="protein sequence ID" value="NME71895.1"/>
    <property type="molecule type" value="Genomic_DNA"/>
</dbReference>
<gene>
    <name evidence="1" type="ORF">HHU12_28270</name>
</gene>
<protein>
    <submittedName>
        <fullName evidence="1">Leucine-rich repeat domain-containing protein</fullName>
    </submittedName>
</protein>
<dbReference type="AlphaFoldDB" id="A0A7X9S006"/>
<organism evidence="1 2">
    <name type="scientific">Flammeovirga aprica JL-4</name>
    <dbReference type="NCBI Taxonomy" id="694437"/>
    <lineage>
        <taxon>Bacteria</taxon>
        <taxon>Pseudomonadati</taxon>
        <taxon>Bacteroidota</taxon>
        <taxon>Cytophagia</taxon>
        <taxon>Cytophagales</taxon>
        <taxon>Flammeovirgaceae</taxon>
        <taxon>Flammeovirga</taxon>
    </lineage>
</organism>
<accession>A0A7X9S006</accession>
<dbReference type="Gene3D" id="3.80.10.10">
    <property type="entry name" value="Ribonuclease Inhibitor"/>
    <property type="match status" value="1"/>
</dbReference>
<comment type="caution">
    <text evidence="1">The sequence shown here is derived from an EMBL/GenBank/DDBJ whole genome shotgun (WGS) entry which is preliminary data.</text>
</comment>
<proteinExistence type="predicted"/>
<dbReference type="SUPFAM" id="SSF52047">
    <property type="entry name" value="RNI-like"/>
    <property type="match status" value="1"/>
</dbReference>
<name>A0A7X9S006_9BACT</name>
<reference evidence="1 2" key="1">
    <citation type="submission" date="2020-04" db="EMBL/GenBank/DDBJ databases">
        <title>Flammeovirga sp. SR4, a novel species isolated from seawater.</title>
        <authorList>
            <person name="Wang X."/>
        </authorList>
    </citation>
    <scope>NUCLEOTIDE SEQUENCE [LARGE SCALE GENOMIC DNA]</scope>
    <source>
        <strain evidence="1 2">ATCC 23126</strain>
    </source>
</reference>
<sequence>MVKILFLVLVYTQTFSQETNYTFTNYYCENKLPDSVFSLPEIKELRIINNNGRDILLDGEIRNCGFKTLSTKISLLKNLNFFASFNNDFCELPLVLSKIQNLNLISFDNNSCDINLSNMSSFIQVKKMYFDESSLYNVPDDINNLTELEYLSLRNTEIDSVDLQKLYDQLPNCEINYRKPGSLD</sequence>
<dbReference type="Proteomes" id="UP000576082">
    <property type="component" value="Unassembled WGS sequence"/>
</dbReference>
<dbReference type="RefSeq" id="WP_169660095.1">
    <property type="nucleotide sequence ID" value="NZ_JABANE010000120.1"/>
</dbReference>
<evidence type="ECO:0000313" key="1">
    <source>
        <dbReference type="EMBL" id="NME71895.1"/>
    </source>
</evidence>
<keyword evidence="2" id="KW-1185">Reference proteome</keyword>
<dbReference type="InterPro" id="IPR032675">
    <property type="entry name" value="LRR_dom_sf"/>
</dbReference>
<evidence type="ECO:0000313" key="2">
    <source>
        <dbReference type="Proteomes" id="UP000576082"/>
    </source>
</evidence>